<dbReference type="RefSeq" id="WP_252749711.1">
    <property type="nucleotide sequence ID" value="NZ_CP097116.1"/>
</dbReference>
<protein>
    <submittedName>
        <fullName evidence="2">Uncharacterized protein</fullName>
    </submittedName>
</protein>
<keyword evidence="1" id="KW-1133">Transmembrane helix</keyword>
<keyword evidence="1" id="KW-0812">Transmembrane</keyword>
<keyword evidence="3" id="KW-1185">Reference proteome</keyword>
<gene>
    <name evidence="2" type="ORF">M3M35_05750</name>
</gene>
<name>A0ABY5BMA0_9LACO</name>
<accession>A0ABY5BMA0</accession>
<evidence type="ECO:0000313" key="3">
    <source>
        <dbReference type="Proteomes" id="UP001056707"/>
    </source>
</evidence>
<dbReference type="Proteomes" id="UP001056707">
    <property type="component" value="Chromosome"/>
</dbReference>
<sequence>MVINYEQWQAHKRAELGKKQAAQRTKRSKLIRTVLIVIAVLVFLSIIMGSLWLALGLIFMGCLAAIPNILEILFIGTFFDDHNH</sequence>
<evidence type="ECO:0000256" key="1">
    <source>
        <dbReference type="SAM" id="Phobius"/>
    </source>
</evidence>
<feature type="transmembrane region" description="Helical" evidence="1">
    <location>
        <begin position="58"/>
        <end position="79"/>
    </location>
</feature>
<proteinExistence type="predicted"/>
<evidence type="ECO:0000313" key="2">
    <source>
        <dbReference type="EMBL" id="USS84809.1"/>
    </source>
</evidence>
<organism evidence="2 3">
    <name type="scientific">Fructilactobacillus myrtifloralis</name>
    <dbReference type="NCBI Taxonomy" id="2940301"/>
    <lineage>
        <taxon>Bacteria</taxon>
        <taxon>Bacillati</taxon>
        <taxon>Bacillota</taxon>
        <taxon>Bacilli</taxon>
        <taxon>Lactobacillales</taxon>
        <taxon>Lactobacillaceae</taxon>
        <taxon>Fructilactobacillus</taxon>
    </lineage>
</organism>
<reference evidence="2" key="1">
    <citation type="submission" date="2022-05" db="EMBL/GenBank/DDBJ databases">
        <authorList>
            <person name="Oliphant S.A."/>
            <person name="Watson-Haigh N.S."/>
            <person name="Sumby K.M."/>
            <person name="Gardner J.M."/>
            <person name="Jiranek V."/>
        </authorList>
    </citation>
    <scope>NUCLEOTIDE SEQUENCE</scope>
    <source>
        <strain evidence="2">KI16_H9</strain>
    </source>
</reference>
<feature type="transmembrane region" description="Helical" evidence="1">
    <location>
        <begin position="30"/>
        <end position="52"/>
    </location>
</feature>
<dbReference type="EMBL" id="CP097116">
    <property type="protein sequence ID" value="USS84809.1"/>
    <property type="molecule type" value="Genomic_DNA"/>
</dbReference>
<keyword evidence="1" id="KW-0472">Membrane</keyword>